<dbReference type="AlphaFoldDB" id="A0A7Y6NMB0"/>
<evidence type="ECO:0000256" key="1">
    <source>
        <dbReference type="SAM" id="SignalP"/>
    </source>
</evidence>
<evidence type="ECO:0000313" key="2">
    <source>
        <dbReference type="EMBL" id="NUZ05821.1"/>
    </source>
</evidence>
<dbReference type="EMBL" id="JABWMJ010000003">
    <property type="protein sequence ID" value="NUZ05821.1"/>
    <property type="molecule type" value="Genomic_DNA"/>
</dbReference>
<protein>
    <submittedName>
        <fullName evidence="2">PEP-CTERM sorting domain-containing protein</fullName>
    </submittedName>
</protein>
<keyword evidence="3" id="KW-1185">Reference proteome</keyword>
<proteinExistence type="predicted"/>
<name>A0A7Y6NMB0_9BURK</name>
<dbReference type="RefSeq" id="WP_176068125.1">
    <property type="nucleotide sequence ID" value="NZ_JABWMJ010000003.1"/>
</dbReference>
<feature type="signal peptide" evidence="1">
    <location>
        <begin position="1"/>
        <end position="20"/>
    </location>
</feature>
<dbReference type="NCBIfam" id="TIGR02595">
    <property type="entry name" value="PEP_CTERM"/>
    <property type="match status" value="1"/>
</dbReference>
<dbReference type="Proteomes" id="UP000529637">
    <property type="component" value="Unassembled WGS sequence"/>
</dbReference>
<organism evidence="2 3">
    <name type="scientific">Piscinibacter koreensis</name>
    <dbReference type="NCBI Taxonomy" id="2742824"/>
    <lineage>
        <taxon>Bacteria</taxon>
        <taxon>Pseudomonadati</taxon>
        <taxon>Pseudomonadota</taxon>
        <taxon>Betaproteobacteria</taxon>
        <taxon>Burkholderiales</taxon>
        <taxon>Sphaerotilaceae</taxon>
        <taxon>Piscinibacter</taxon>
    </lineage>
</organism>
<gene>
    <name evidence="2" type="ORF">HQN59_08595</name>
</gene>
<keyword evidence="1" id="KW-0732">Signal</keyword>
<accession>A0A7Y6NMB0</accession>
<sequence>MLKQVLIGAAIAAITHSSFAAPVGLDGAIGAEWAGVTPVQVLYNPAAPTSNFGAPTNMSNSTAYQIFTRRDSNYLYAAVQTTGGGDAAGLLFSNLYYSLRYGPGTYGNNGSSIAFEITNDRAFNPNTGIYYNDTAADLIRFVALDNVGSPDVIEAAIDLSVFTANALGVGGFGLPAGETAAGIRLNLSQSFGYSVAGGATYGDARLGFVPLAGTVPEPGALALSSLALLALAGTRRRRT</sequence>
<comment type="caution">
    <text evidence="2">The sequence shown here is derived from an EMBL/GenBank/DDBJ whole genome shotgun (WGS) entry which is preliminary data.</text>
</comment>
<reference evidence="2 3" key="1">
    <citation type="submission" date="2020-06" db="EMBL/GenBank/DDBJ databases">
        <title>Schlegella sp. ID0723 isolated from air conditioner.</title>
        <authorList>
            <person name="Kim D.Y."/>
            <person name="Kim D.-U."/>
        </authorList>
    </citation>
    <scope>NUCLEOTIDE SEQUENCE [LARGE SCALE GENOMIC DNA]</scope>
    <source>
        <strain evidence="2 3">ID0723</strain>
    </source>
</reference>
<evidence type="ECO:0000313" key="3">
    <source>
        <dbReference type="Proteomes" id="UP000529637"/>
    </source>
</evidence>
<feature type="chain" id="PRO_5031085693" evidence="1">
    <location>
        <begin position="21"/>
        <end position="239"/>
    </location>
</feature>
<dbReference type="InterPro" id="IPR013424">
    <property type="entry name" value="Ice-binding_C"/>
</dbReference>